<dbReference type="RefSeq" id="WP_074436842.1">
    <property type="nucleotide sequence ID" value="NZ_CCSF01000001.1"/>
</dbReference>
<evidence type="ECO:0000313" key="3">
    <source>
        <dbReference type="Proteomes" id="UP000053902"/>
    </source>
</evidence>
<evidence type="ECO:0000256" key="1">
    <source>
        <dbReference type="SAM" id="MobiDB-lite"/>
    </source>
</evidence>
<feature type="region of interest" description="Disordered" evidence="1">
    <location>
        <begin position="185"/>
        <end position="206"/>
    </location>
</feature>
<reference evidence="2 3" key="1">
    <citation type="submission" date="2014-07" db="EMBL/GenBank/DDBJ databases">
        <authorList>
            <person name="Urmite Genomes Urmite Genomes"/>
        </authorList>
    </citation>
    <scope>NUCLEOTIDE SEQUENCE [LARGE SCALE GENOMIC DNA]</scope>
    <source>
        <strain evidence="2 3">20_BN</strain>
    </source>
</reference>
<keyword evidence="3" id="KW-1185">Reference proteome</keyword>
<dbReference type="Proteomes" id="UP000053902">
    <property type="component" value="Unassembled WGS sequence"/>
</dbReference>
<dbReference type="eggNOG" id="COG3230">
    <property type="taxonomic scope" value="Bacteria"/>
</dbReference>
<evidence type="ECO:0000313" key="2">
    <source>
        <dbReference type="EMBL" id="CDZ95278.1"/>
    </source>
</evidence>
<protein>
    <submittedName>
        <fullName evidence="2">Heme oxygenase</fullName>
    </submittedName>
</protein>
<sequence length="206" mass="22425">MAELRTRLRMATAPLHEQVDNAYAAFDFDQEGGYLSFLRAHGRVLGSMEVALEQAGIAGLLEDWPERVRRHALFADLEALGSPVPLPLPAPELDDSAGSWGAAYVLEGSRLGGRVLARRLHQLDPSAPSLYLEHGDTAKLWPTFLAQLETAHPCTWPAIQAAAEATFELFIRAAALEHSQCIAENEKGPEGPFHHVAETGLSVTQQ</sequence>
<proteinExistence type="predicted"/>
<feature type="compositionally biased region" description="Basic and acidic residues" evidence="1">
    <location>
        <begin position="185"/>
        <end position="197"/>
    </location>
</feature>
<dbReference type="HOGENOM" id="CLU_085041_4_0_6"/>
<dbReference type="STRING" id="1499686.BN1079_02611"/>
<name>A0A078LS31_9PSED</name>
<dbReference type="InterPro" id="IPR016084">
    <property type="entry name" value="Haem_Oase-like_multi-hlx"/>
</dbReference>
<accession>A0A078LS31</accession>
<dbReference type="Gene3D" id="1.20.910.10">
    <property type="entry name" value="Heme oxygenase-like"/>
    <property type="match status" value="1"/>
</dbReference>
<organism evidence="2 3">
    <name type="scientific">Pseudomonas saudiphocaensis</name>
    <dbReference type="NCBI Taxonomy" id="1499686"/>
    <lineage>
        <taxon>Bacteria</taxon>
        <taxon>Pseudomonadati</taxon>
        <taxon>Pseudomonadota</taxon>
        <taxon>Gammaproteobacteria</taxon>
        <taxon>Pseudomonadales</taxon>
        <taxon>Pseudomonadaceae</taxon>
        <taxon>Pseudomonas</taxon>
    </lineage>
</organism>
<dbReference type="EMBL" id="CCSF01000001">
    <property type="protein sequence ID" value="CDZ95278.1"/>
    <property type="molecule type" value="Genomic_DNA"/>
</dbReference>
<dbReference type="SUPFAM" id="SSF48613">
    <property type="entry name" value="Heme oxygenase-like"/>
    <property type="match status" value="1"/>
</dbReference>
<dbReference type="AlphaFoldDB" id="A0A078LS31"/>
<dbReference type="CDD" id="cd19166">
    <property type="entry name" value="HemeO-bac"/>
    <property type="match status" value="1"/>
</dbReference>
<gene>
    <name evidence="2" type="ORF">BN1079_02611</name>
</gene>